<dbReference type="InterPro" id="IPR029044">
    <property type="entry name" value="Nucleotide-diphossugar_trans"/>
</dbReference>
<dbReference type="AlphaFoldDB" id="A0A951UEX3"/>
<name>A0A951UEX3_9NOST</name>
<dbReference type="Proteomes" id="UP000715781">
    <property type="component" value="Unassembled WGS sequence"/>
</dbReference>
<evidence type="ECO:0000313" key="2">
    <source>
        <dbReference type="EMBL" id="MBW4560972.1"/>
    </source>
</evidence>
<evidence type="ECO:0000313" key="3">
    <source>
        <dbReference type="Proteomes" id="UP000715781"/>
    </source>
</evidence>
<proteinExistence type="predicted"/>
<dbReference type="Pfam" id="PF00535">
    <property type="entry name" value="Glycos_transf_2"/>
    <property type="match status" value="1"/>
</dbReference>
<reference evidence="2" key="1">
    <citation type="submission" date="2021-05" db="EMBL/GenBank/DDBJ databases">
        <authorList>
            <person name="Pietrasiak N."/>
            <person name="Ward R."/>
            <person name="Stajich J.E."/>
            <person name="Kurbessoian T."/>
        </authorList>
    </citation>
    <scope>NUCLEOTIDE SEQUENCE</scope>
    <source>
        <strain evidence="2">JT2-VF2</strain>
    </source>
</reference>
<dbReference type="GO" id="GO:0016758">
    <property type="term" value="F:hexosyltransferase activity"/>
    <property type="evidence" value="ECO:0007669"/>
    <property type="project" value="UniProtKB-ARBA"/>
</dbReference>
<feature type="domain" description="Glycosyltransferase 2-like" evidence="1">
    <location>
        <begin position="24"/>
        <end position="151"/>
    </location>
</feature>
<dbReference type="CDD" id="cd00761">
    <property type="entry name" value="Glyco_tranf_GTA_type"/>
    <property type="match status" value="1"/>
</dbReference>
<dbReference type="Gene3D" id="3.90.550.10">
    <property type="entry name" value="Spore Coat Polysaccharide Biosynthesis Protein SpsA, Chain A"/>
    <property type="match status" value="1"/>
</dbReference>
<sequence length="369" mass="42265">MQKLQAQNLQPMELSQLPDSPLISVLVPNYNYAKYIGEALDSALQQTYPHFEIIVCDDGSKDNSCEVIESYIQKDSRIRLIRKENGGVATALNAAYRQSKGEIICLLDADDIWINNKLQKVLEVFRLNSQCGFAIHNVIQIDGQGNFIKSTPMFRRLASGWMGQSALENGGFVYNIPPASALSIRREVANFIFPLNEAFVRNADSLIFRFAPFITVIGSAPEVLSKFRLHGSNTTSQVTLTADSLEKEQVTLERVHQEQKLFLTKNYGAAIADSLTDLDFSVAVCHDRYLLARFKHLSKLERRKIHQRLVTHPNFSNWSVAQQWLFRWGEYLPDTLFQKWFDLIYGQSRLKRLVKWFIDRRFTLSHLSA</sequence>
<dbReference type="PANTHER" id="PTHR22916">
    <property type="entry name" value="GLYCOSYLTRANSFERASE"/>
    <property type="match status" value="1"/>
</dbReference>
<protein>
    <submittedName>
        <fullName evidence="2">Glycosyltransferase family 2 protein</fullName>
    </submittedName>
</protein>
<gene>
    <name evidence="2" type="ORF">KME32_07385</name>
</gene>
<dbReference type="SUPFAM" id="SSF53448">
    <property type="entry name" value="Nucleotide-diphospho-sugar transferases"/>
    <property type="match status" value="1"/>
</dbReference>
<dbReference type="PANTHER" id="PTHR22916:SF3">
    <property type="entry name" value="UDP-GLCNAC:BETAGAL BETA-1,3-N-ACETYLGLUCOSAMINYLTRANSFERASE-LIKE PROTEIN 1"/>
    <property type="match status" value="1"/>
</dbReference>
<dbReference type="InterPro" id="IPR001173">
    <property type="entry name" value="Glyco_trans_2-like"/>
</dbReference>
<comment type="caution">
    <text evidence="2">The sequence shown here is derived from an EMBL/GenBank/DDBJ whole genome shotgun (WGS) entry which is preliminary data.</text>
</comment>
<reference evidence="2" key="2">
    <citation type="journal article" date="2022" name="Microbiol. Resour. Announc.">
        <title>Metagenome Sequencing to Explore Phylogenomics of Terrestrial Cyanobacteria.</title>
        <authorList>
            <person name="Ward R.D."/>
            <person name="Stajich J.E."/>
            <person name="Johansen J.R."/>
            <person name="Huntemann M."/>
            <person name="Clum A."/>
            <person name="Foster B."/>
            <person name="Foster B."/>
            <person name="Roux S."/>
            <person name="Palaniappan K."/>
            <person name="Varghese N."/>
            <person name="Mukherjee S."/>
            <person name="Reddy T.B.K."/>
            <person name="Daum C."/>
            <person name="Copeland A."/>
            <person name="Chen I.A."/>
            <person name="Ivanova N.N."/>
            <person name="Kyrpides N.C."/>
            <person name="Shapiro N."/>
            <person name="Eloe-Fadrosh E.A."/>
            <person name="Pietrasiak N."/>
        </authorList>
    </citation>
    <scope>NUCLEOTIDE SEQUENCE</scope>
    <source>
        <strain evidence="2">JT2-VF2</strain>
    </source>
</reference>
<dbReference type="EMBL" id="JAHHHN010000003">
    <property type="protein sequence ID" value="MBW4560972.1"/>
    <property type="molecule type" value="Genomic_DNA"/>
</dbReference>
<organism evidence="2 3">
    <name type="scientific">Mojavia pulchra JT2-VF2</name>
    <dbReference type="NCBI Taxonomy" id="287848"/>
    <lineage>
        <taxon>Bacteria</taxon>
        <taxon>Bacillati</taxon>
        <taxon>Cyanobacteriota</taxon>
        <taxon>Cyanophyceae</taxon>
        <taxon>Nostocales</taxon>
        <taxon>Nostocaceae</taxon>
    </lineage>
</organism>
<accession>A0A951UEX3</accession>
<evidence type="ECO:0000259" key="1">
    <source>
        <dbReference type="Pfam" id="PF00535"/>
    </source>
</evidence>